<dbReference type="SUPFAM" id="SSF56801">
    <property type="entry name" value="Acetyl-CoA synthetase-like"/>
    <property type="match status" value="1"/>
</dbReference>
<dbReference type="Pfam" id="PF13193">
    <property type="entry name" value="AMP-binding_C"/>
    <property type="match status" value="1"/>
</dbReference>
<name>A0A9X2VVL8_9PSEU</name>
<dbReference type="PANTHER" id="PTHR43767:SF1">
    <property type="entry name" value="NONRIBOSOMAL PEPTIDE SYNTHASE PES1 (EUROFUNG)-RELATED"/>
    <property type="match status" value="1"/>
</dbReference>
<feature type="domain" description="AMP-binding enzyme C-terminal" evidence="2">
    <location>
        <begin position="405"/>
        <end position="480"/>
    </location>
</feature>
<dbReference type="GO" id="GO:0016878">
    <property type="term" value="F:acid-thiol ligase activity"/>
    <property type="evidence" value="ECO:0007669"/>
    <property type="project" value="UniProtKB-ARBA"/>
</dbReference>
<evidence type="ECO:0000313" key="4">
    <source>
        <dbReference type="Proteomes" id="UP001141259"/>
    </source>
</evidence>
<evidence type="ECO:0000259" key="2">
    <source>
        <dbReference type="Pfam" id="PF13193"/>
    </source>
</evidence>
<dbReference type="InterPro" id="IPR045851">
    <property type="entry name" value="AMP-bd_C_sf"/>
</dbReference>
<protein>
    <submittedName>
        <fullName evidence="3">AMP-binding protein</fullName>
    </submittedName>
</protein>
<dbReference type="Gene3D" id="3.40.50.12780">
    <property type="entry name" value="N-terminal domain of ligase-like"/>
    <property type="match status" value="1"/>
</dbReference>
<gene>
    <name evidence="3" type="ORF">NZH93_39685</name>
</gene>
<comment type="caution">
    <text evidence="3">The sequence shown here is derived from an EMBL/GenBank/DDBJ whole genome shotgun (WGS) entry which is preliminary data.</text>
</comment>
<dbReference type="InterPro" id="IPR020845">
    <property type="entry name" value="AMP-binding_CS"/>
</dbReference>
<dbReference type="InterPro" id="IPR042099">
    <property type="entry name" value="ANL_N_sf"/>
</dbReference>
<accession>A0A9X2VVL8</accession>
<dbReference type="InterPro" id="IPR050237">
    <property type="entry name" value="ATP-dep_AMP-bd_enzyme"/>
</dbReference>
<dbReference type="AlphaFoldDB" id="A0A9X2VVL8"/>
<organism evidence="3 4">
    <name type="scientific">Umezawaea endophytica</name>
    <dbReference type="NCBI Taxonomy" id="1654476"/>
    <lineage>
        <taxon>Bacteria</taxon>
        <taxon>Bacillati</taxon>
        <taxon>Actinomycetota</taxon>
        <taxon>Actinomycetes</taxon>
        <taxon>Pseudonocardiales</taxon>
        <taxon>Pseudonocardiaceae</taxon>
        <taxon>Umezawaea</taxon>
    </lineage>
</organism>
<dbReference type="Pfam" id="PF00501">
    <property type="entry name" value="AMP-binding"/>
    <property type="match status" value="1"/>
</dbReference>
<dbReference type="Gene3D" id="3.30.300.30">
    <property type="match status" value="1"/>
</dbReference>
<dbReference type="RefSeq" id="WP_259628468.1">
    <property type="nucleotide sequence ID" value="NZ_JANYMP010000028.1"/>
</dbReference>
<feature type="domain" description="AMP-dependent synthetase/ligase" evidence="1">
    <location>
        <begin position="16"/>
        <end position="357"/>
    </location>
</feature>
<dbReference type="EMBL" id="JANYMP010000028">
    <property type="protein sequence ID" value="MCS7483007.1"/>
    <property type="molecule type" value="Genomic_DNA"/>
</dbReference>
<dbReference type="Proteomes" id="UP001141259">
    <property type="component" value="Unassembled WGS sequence"/>
</dbReference>
<reference evidence="3" key="1">
    <citation type="submission" date="2022-08" db="EMBL/GenBank/DDBJ databases">
        <authorList>
            <person name="Tistechok S."/>
            <person name="Samborskyy M."/>
            <person name="Roman I."/>
        </authorList>
    </citation>
    <scope>NUCLEOTIDE SEQUENCE</scope>
    <source>
        <strain evidence="3">DSM 103496</strain>
    </source>
</reference>
<proteinExistence type="predicted"/>
<dbReference type="InterPro" id="IPR000873">
    <property type="entry name" value="AMP-dep_synth/lig_dom"/>
</dbReference>
<evidence type="ECO:0000259" key="1">
    <source>
        <dbReference type="Pfam" id="PF00501"/>
    </source>
</evidence>
<dbReference type="InterPro" id="IPR025110">
    <property type="entry name" value="AMP-bd_C"/>
</dbReference>
<sequence length="491" mass="50714">MTESARNVADLVSASALRGSQHTALIDVASGAQYTWGQVDAAVNAQARALVDAGVAPGDRVVVRLPTGPEFCVAVFGVLRAGGVVVPAGPGQPLRELERLVSDSGARLLLGDGGGAEIPVMGPPALVVADEPEFAPVGGGEDVAVLGYTSGTSGVPRGAMLSHRALLANVGQCADLRPAPVTAGDRVLLALPLFHVYGLGPGLFQVAGAGATAVLLERFDAEAALDAVREHRITTVVGVPPMYQAVLALPVERLGESLSTVRLFTSGAAPLSKGILDAMRSAVGLPVYEGYGLTETGPVLTSTLVGGYPKPGSVGRPLPGVELRLVDTDGRVLDQDEDEPGTGLVSVRGANLFSGYWPDGGHGPDAEGWFRTGDVGYLDAEGDLHLVDRAGDLIIVNGFNVYPHEVERVLGELEGVAEAAAVGVPDERTGEAVKAVLVLREGVEVDEDAVVRHCAARLAKFKVPVVVEFVGELPHSATGKLARSRLRIPLV</sequence>
<dbReference type="PANTHER" id="PTHR43767">
    <property type="entry name" value="LONG-CHAIN-FATTY-ACID--COA LIGASE"/>
    <property type="match status" value="1"/>
</dbReference>
<evidence type="ECO:0000313" key="3">
    <source>
        <dbReference type="EMBL" id="MCS7483007.1"/>
    </source>
</evidence>
<dbReference type="PROSITE" id="PS00455">
    <property type="entry name" value="AMP_BINDING"/>
    <property type="match status" value="1"/>
</dbReference>
<keyword evidence="4" id="KW-1185">Reference proteome</keyword>